<dbReference type="GO" id="GO:0005739">
    <property type="term" value="C:mitochondrion"/>
    <property type="evidence" value="ECO:0007669"/>
    <property type="project" value="TreeGrafter"/>
</dbReference>
<dbReference type="GO" id="GO:0046872">
    <property type="term" value="F:metal ion binding"/>
    <property type="evidence" value="ECO:0007669"/>
    <property type="project" value="UniProtKB-KW"/>
</dbReference>
<evidence type="ECO:0000256" key="6">
    <source>
        <dbReference type="ARBA" id="ARBA00048117"/>
    </source>
</evidence>
<dbReference type="PANTHER" id="PTHR11735">
    <property type="entry name" value="TRNA N6-ADENOSINE THREONYLCARBAMOYLTRANSFERASE"/>
    <property type="match status" value="1"/>
</dbReference>
<dbReference type="PANTHER" id="PTHR11735:SF6">
    <property type="entry name" value="TRNA N6-ADENOSINE THREONYLCARBAMOYLTRANSFERASE, MITOCHONDRIAL"/>
    <property type="match status" value="1"/>
</dbReference>
<dbReference type="GO" id="GO:0008033">
    <property type="term" value="P:tRNA processing"/>
    <property type="evidence" value="ECO:0007669"/>
    <property type="project" value="UniProtKB-KW"/>
</dbReference>
<dbReference type="GO" id="GO:0061711">
    <property type="term" value="F:tRNA N(6)-L-threonylcarbamoyladenine synthase activity"/>
    <property type="evidence" value="ECO:0007669"/>
    <property type="project" value="UniProtKB-EC"/>
</dbReference>
<reference evidence="8 9" key="1">
    <citation type="submission" date="2015-07" db="EMBL/GenBank/DDBJ databases">
        <title>The genome of Eufriesea mexicana.</title>
        <authorList>
            <person name="Pan H."/>
            <person name="Kapheim K."/>
        </authorList>
    </citation>
    <scope>NUCLEOTIDE SEQUENCE [LARGE SCALE GENOMIC DNA]</scope>
    <source>
        <strain evidence="8">0111107269</strain>
        <tissue evidence="8">Whole body</tissue>
    </source>
</reference>
<evidence type="ECO:0000256" key="3">
    <source>
        <dbReference type="ARBA" id="ARBA00022694"/>
    </source>
</evidence>
<evidence type="ECO:0000313" key="8">
    <source>
        <dbReference type="EMBL" id="OAD58741.1"/>
    </source>
</evidence>
<dbReference type="EC" id="2.3.1.234" evidence="1"/>
<dbReference type="Gene3D" id="3.30.420.40">
    <property type="match status" value="4"/>
</dbReference>
<evidence type="ECO:0000256" key="4">
    <source>
        <dbReference type="ARBA" id="ARBA00022723"/>
    </source>
</evidence>
<feature type="domain" description="Gcp-like" evidence="7">
    <location>
        <begin position="341"/>
        <end position="613"/>
    </location>
</feature>
<dbReference type="CDD" id="cd24134">
    <property type="entry name" value="ASKHA_NBD_OSGEPL1_QRI7_euk"/>
    <property type="match status" value="2"/>
</dbReference>
<gene>
    <name evidence="8" type="ORF">WN48_10286</name>
</gene>
<keyword evidence="3" id="KW-0819">tRNA processing</keyword>
<keyword evidence="4" id="KW-0479">Metal-binding</keyword>
<name>A0A310SNA8_9HYME</name>
<sequence>MRCMAYNDKPKKFFVMRIKKNGLQNFQHNKPAIILGIESSCDDTACGIIDSNGNVLGEAINSQQLIHLSFGGINPPIAKMLHFHNITKVCENALRAANLKLTDINAIATTVKPGLFYSLNAGTQFGKYLAKIGEKPFIPIHHMQAHALTARINEKIDFPYLILLVSGGHCLLAIVADVNKFYLLGTTMNNAPGEVFDKITRRLKLRNIPEFSSLCGGLALETAASKASDINQFSFPLIMTKVRNCNFSFAGLLSESVRCIEAEEKKHDIIADMVIPDVYNFCAAIQLTAVKHICQRTQRAMKFIDDMSLLPTDRQTLVVSGGVACNNILAKALSILSTELVCENALRAANLKLTDINAIATTVKPGLFYSLNAGTQFGKYLAKIGEKPFIPIHHMQAHALTARINEKIDFPYLILLVSGGHCLLAIVADVNKFYLLGTTMNNAPGEVFDKITRRLKLRNIPEFSSLCGGLALETAASKASDINQFSFPLIMTKVRNCNFSFAGLLSESVRCIEAEEKKHDIIADMVIPDVYNFCAAIQLTAVKHICQRTQRAMKFIDDMSLLPTDRQTLVVSGGVACNNILAKALSILSTELGYNFVRTPPNLCTDNGIMIAWNGVEKWNRDIEVIRDISKIEKITVQTRAPLGEDWTRKVEAANISCKWINIRKKLYQ</sequence>
<protein>
    <recommendedName>
        <fullName evidence="1">N(6)-L-threonylcarbamoyladenine synthase</fullName>
        <ecNumber evidence="1">2.3.1.234</ecNumber>
    </recommendedName>
</protein>
<dbReference type="InterPro" id="IPR000905">
    <property type="entry name" value="Gcp-like_dom"/>
</dbReference>
<dbReference type="SUPFAM" id="SSF53067">
    <property type="entry name" value="Actin-like ATPase domain"/>
    <property type="match status" value="3"/>
</dbReference>
<keyword evidence="2" id="KW-0808">Transferase</keyword>
<dbReference type="OrthoDB" id="10259622at2759"/>
<dbReference type="Proteomes" id="UP000250275">
    <property type="component" value="Unassembled WGS sequence"/>
</dbReference>
<evidence type="ECO:0000256" key="2">
    <source>
        <dbReference type="ARBA" id="ARBA00022679"/>
    </source>
</evidence>
<comment type="catalytic activity">
    <reaction evidence="6">
        <text>L-threonylcarbamoyladenylate + adenosine(37) in tRNA = N(6)-L-threonylcarbamoyladenosine(37) in tRNA + AMP + H(+)</text>
        <dbReference type="Rhea" id="RHEA:37059"/>
        <dbReference type="Rhea" id="RHEA-COMP:10162"/>
        <dbReference type="Rhea" id="RHEA-COMP:10163"/>
        <dbReference type="ChEBI" id="CHEBI:15378"/>
        <dbReference type="ChEBI" id="CHEBI:73682"/>
        <dbReference type="ChEBI" id="CHEBI:74411"/>
        <dbReference type="ChEBI" id="CHEBI:74418"/>
        <dbReference type="ChEBI" id="CHEBI:456215"/>
        <dbReference type="EC" id="2.3.1.234"/>
    </reaction>
</comment>
<organism evidence="8 9">
    <name type="scientific">Eufriesea mexicana</name>
    <dbReference type="NCBI Taxonomy" id="516756"/>
    <lineage>
        <taxon>Eukaryota</taxon>
        <taxon>Metazoa</taxon>
        <taxon>Ecdysozoa</taxon>
        <taxon>Arthropoda</taxon>
        <taxon>Hexapoda</taxon>
        <taxon>Insecta</taxon>
        <taxon>Pterygota</taxon>
        <taxon>Neoptera</taxon>
        <taxon>Endopterygota</taxon>
        <taxon>Hymenoptera</taxon>
        <taxon>Apocrita</taxon>
        <taxon>Aculeata</taxon>
        <taxon>Apoidea</taxon>
        <taxon>Anthophila</taxon>
        <taxon>Apidae</taxon>
        <taxon>Eufriesea</taxon>
    </lineage>
</organism>
<dbReference type="PRINTS" id="PR00789">
    <property type="entry name" value="OSIALOPTASE"/>
</dbReference>
<evidence type="ECO:0000259" key="7">
    <source>
        <dbReference type="Pfam" id="PF00814"/>
    </source>
</evidence>
<dbReference type="InterPro" id="IPR017861">
    <property type="entry name" value="KAE1/TsaD"/>
</dbReference>
<dbReference type="InterPro" id="IPR043129">
    <property type="entry name" value="ATPase_NBD"/>
</dbReference>
<dbReference type="Pfam" id="PF00814">
    <property type="entry name" value="TsaD"/>
    <property type="match status" value="2"/>
</dbReference>
<evidence type="ECO:0000313" key="9">
    <source>
        <dbReference type="Proteomes" id="UP000250275"/>
    </source>
</evidence>
<dbReference type="AlphaFoldDB" id="A0A310SNA8"/>
<dbReference type="EMBL" id="KQ760869">
    <property type="protein sequence ID" value="OAD58741.1"/>
    <property type="molecule type" value="Genomic_DNA"/>
</dbReference>
<evidence type="ECO:0000256" key="1">
    <source>
        <dbReference type="ARBA" id="ARBA00012156"/>
    </source>
</evidence>
<dbReference type="NCBIfam" id="TIGR00329">
    <property type="entry name" value="gcp_kae1"/>
    <property type="match status" value="1"/>
</dbReference>
<evidence type="ECO:0000256" key="5">
    <source>
        <dbReference type="ARBA" id="ARBA00023315"/>
    </source>
</evidence>
<accession>A0A310SNA8</accession>
<feature type="domain" description="Gcp-like" evidence="7">
    <location>
        <begin position="54"/>
        <end position="338"/>
    </location>
</feature>
<proteinExistence type="predicted"/>
<keyword evidence="5" id="KW-0012">Acyltransferase</keyword>
<keyword evidence="9" id="KW-1185">Reference proteome</keyword>